<name>A0A6C2UHW4_9BACT</name>
<feature type="chain" id="PRO_5025549658" description="LamG-like jellyroll fold domain-containing protein" evidence="1">
    <location>
        <begin position="21"/>
        <end position="912"/>
    </location>
</feature>
<dbReference type="Pfam" id="PF13385">
    <property type="entry name" value="Laminin_G_3"/>
    <property type="match status" value="1"/>
</dbReference>
<dbReference type="EMBL" id="CAAHFH010000001">
    <property type="protein sequence ID" value="VGO18816.1"/>
    <property type="molecule type" value="Genomic_DNA"/>
</dbReference>
<sequence length="912" mass="97552">MKKRYLGIIVLSVMTCFVMAGPVNDASLIMWLNADDIMGLSDGETVNTWLDSSNVSPANNAILSDGSPSYVADAASGVAGVCFGDGDGMITTASLTSGDYTVFTIFNCVDAGAGKRAVQGVDNNWVVGPLYGKLTFYADGYVSRSQEVIERQYYAVAAVTDSGAGKSGFYVDGEAVDTGIPIVGYPGAISLATGGRYAQPLHGTLVDVLVYNRLLTPAETAQVNDYLAFKIDRLNALVYEGENGLEYKGYANEGQENAINTVPDFSRAGYQGGGVAIPFVPAVVTISNNNGSADDATLIQGAIDAVSSLPLGSHGFRGAVLLKAGEYSVSNTLNIASSGVVIRGEGSQETGGTRITYAATAQSNLFEVDNAGDLPREVAGTRQSILDAYVPVGATSFNVANAAGFAVGDRVIVQNTMNQQWIDDLSNMGQWGWTPEGYQLRFFRTITEINGNTVTIDAPVMQAIETRYGGGDIYKFKFIGQLENIGIESLRLESTYTSSTDENHGWSAIYARRLKNGWVRQVTGRYFGLGLINLQTYCRYITVEDCAMLDPMSITTGGRKYPFVLDDSDYVFMQRCYSRGARHAFASGSAAPGPNVFVDCRSSEDTSDSGPHHRYSTGQLYDNIMAGYLFVQNREDSGSGHGWAGAQVMFWNCLASASLICDAPTGGMNWCVGSIGPQDQGVWAPEEPFGIWQSHNTPVQPRSLYYTQLAERLGTGALHNTVVPVQEEGDIWDELEVWAGDGLFSDEVVVCANAPVVYSGATFGLKGICRNLRMLENGVSCTWRQLSGQGTVVFGDASAAETSATIIGPPGNYVIELVVDDGAVPVSSTASITVVELPHFEIVSGRPLPSTGEFVLSWQAVAGESYAIKAATNLVGGMWDLVAESISGVEPLCTRTVRTENAQTFYRVELEQ</sequence>
<evidence type="ECO:0000313" key="3">
    <source>
        <dbReference type="Proteomes" id="UP000346198"/>
    </source>
</evidence>
<reference evidence="2 3" key="1">
    <citation type="submission" date="2019-04" db="EMBL/GenBank/DDBJ databases">
        <authorList>
            <person name="Van Vliet M D."/>
        </authorList>
    </citation>
    <scope>NUCLEOTIDE SEQUENCE [LARGE SCALE GENOMIC DNA]</scope>
    <source>
        <strain evidence="2 3">F21</strain>
    </source>
</reference>
<dbReference type="Gene3D" id="2.60.40.10">
    <property type="entry name" value="Immunoglobulins"/>
    <property type="match status" value="1"/>
</dbReference>
<dbReference type="SUPFAM" id="SSF51126">
    <property type="entry name" value="Pectin lyase-like"/>
    <property type="match status" value="1"/>
</dbReference>
<dbReference type="InterPro" id="IPR013783">
    <property type="entry name" value="Ig-like_fold"/>
</dbReference>
<proteinExistence type="predicted"/>
<dbReference type="InterPro" id="IPR011050">
    <property type="entry name" value="Pectin_lyase_fold/virulence"/>
</dbReference>
<dbReference type="Gene3D" id="2.60.120.200">
    <property type="match status" value="1"/>
</dbReference>
<gene>
    <name evidence="2" type="ORF">SCARR_00869</name>
</gene>
<feature type="signal peptide" evidence="1">
    <location>
        <begin position="1"/>
        <end position="20"/>
    </location>
</feature>
<evidence type="ECO:0000313" key="2">
    <source>
        <dbReference type="EMBL" id="VGO18816.1"/>
    </source>
</evidence>
<dbReference type="Proteomes" id="UP000346198">
    <property type="component" value="Unassembled WGS sequence"/>
</dbReference>
<protein>
    <recommendedName>
        <fullName evidence="4">LamG-like jellyroll fold domain-containing protein</fullName>
    </recommendedName>
</protein>
<keyword evidence="3" id="KW-1185">Reference proteome</keyword>
<dbReference type="Gene3D" id="2.160.20.10">
    <property type="entry name" value="Single-stranded right-handed beta-helix, Pectin lyase-like"/>
    <property type="match status" value="1"/>
</dbReference>
<dbReference type="AlphaFoldDB" id="A0A6C2UHW4"/>
<dbReference type="RefSeq" id="WP_136060269.1">
    <property type="nucleotide sequence ID" value="NZ_CAAHFH010000001.1"/>
</dbReference>
<accession>A0A6C2UHW4</accession>
<evidence type="ECO:0008006" key="4">
    <source>
        <dbReference type="Google" id="ProtNLM"/>
    </source>
</evidence>
<evidence type="ECO:0000256" key="1">
    <source>
        <dbReference type="SAM" id="SignalP"/>
    </source>
</evidence>
<dbReference type="InterPro" id="IPR012334">
    <property type="entry name" value="Pectin_lyas_fold"/>
</dbReference>
<dbReference type="InterPro" id="IPR013320">
    <property type="entry name" value="ConA-like_dom_sf"/>
</dbReference>
<dbReference type="SUPFAM" id="SSF49899">
    <property type="entry name" value="Concanavalin A-like lectins/glucanases"/>
    <property type="match status" value="1"/>
</dbReference>
<keyword evidence="1" id="KW-0732">Signal</keyword>
<organism evidence="2 3">
    <name type="scientific">Pontiella sulfatireligans</name>
    <dbReference type="NCBI Taxonomy" id="2750658"/>
    <lineage>
        <taxon>Bacteria</taxon>
        <taxon>Pseudomonadati</taxon>
        <taxon>Kiritimatiellota</taxon>
        <taxon>Kiritimatiellia</taxon>
        <taxon>Kiritimatiellales</taxon>
        <taxon>Pontiellaceae</taxon>
        <taxon>Pontiella</taxon>
    </lineage>
</organism>